<gene>
    <name evidence="6" type="ORF">N7493_005970</name>
</gene>
<feature type="compositionally biased region" description="Acidic residues" evidence="4">
    <location>
        <begin position="204"/>
        <end position="220"/>
    </location>
</feature>
<sequence length="288" mass="30103">MTAEQSIAPPPIILTFLPNIAFPPLVTTNYSTIGIGPITVTVDDTATITSPPSTTTAAAAGIVTPTPYPANMASGCTDFHLVQSGDSCWSIETSYGIDASDFDACNPDVGTGCADGIWLDYYYCISNSDETSSSSTIAGSEIYKTKGCDDDSNTVSWGTTSHTVTIQPGATQTTINPEKTLPVIKVKSKTTKTTDSDDTKDTDDTTDSDDTKDSDDDDNTDSSQCDGCGTLDCDLWGCDGGCGIFGCEGGCGLWWCGGGCGLEYCGPGCGSTGKILINVRFMHKEFLT</sequence>
<dbReference type="InterPro" id="IPR018392">
    <property type="entry name" value="LysM"/>
</dbReference>
<evidence type="ECO:0000259" key="5">
    <source>
        <dbReference type="PROSITE" id="PS51782"/>
    </source>
</evidence>
<name>A0AAD6MVX6_9EURO</name>
<dbReference type="SUPFAM" id="SSF54106">
    <property type="entry name" value="LysM domain"/>
    <property type="match status" value="1"/>
</dbReference>
<evidence type="ECO:0000256" key="3">
    <source>
        <dbReference type="ARBA" id="ARBA00023026"/>
    </source>
</evidence>
<evidence type="ECO:0000256" key="2">
    <source>
        <dbReference type="ARBA" id="ARBA00022729"/>
    </source>
</evidence>
<keyword evidence="1" id="KW-0147">Chitin-binding</keyword>
<keyword evidence="2" id="KW-0732">Signal</keyword>
<comment type="caution">
    <text evidence="6">The sequence shown here is derived from an EMBL/GenBank/DDBJ whole genome shotgun (WGS) entry which is preliminary data.</text>
</comment>
<dbReference type="InterPro" id="IPR036779">
    <property type="entry name" value="LysM_dom_sf"/>
</dbReference>
<dbReference type="InterPro" id="IPR052210">
    <property type="entry name" value="LysM1-like"/>
</dbReference>
<proteinExistence type="predicted"/>
<dbReference type="Pfam" id="PF01476">
    <property type="entry name" value="LysM"/>
    <property type="match status" value="1"/>
</dbReference>
<reference evidence="6" key="1">
    <citation type="journal article" date="2023" name="IMA Fungus">
        <title>Comparative genomic study of the Penicillium genus elucidates a diverse pangenome and 15 lateral gene transfer events.</title>
        <authorList>
            <person name="Petersen C."/>
            <person name="Sorensen T."/>
            <person name="Nielsen M.R."/>
            <person name="Sondergaard T.E."/>
            <person name="Sorensen J.L."/>
            <person name="Fitzpatrick D.A."/>
            <person name="Frisvad J.C."/>
            <person name="Nielsen K.L."/>
        </authorList>
    </citation>
    <scope>NUCLEOTIDE SEQUENCE</scope>
    <source>
        <strain evidence="6">IBT 17514</strain>
    </source>
</reference>
<evidence type="ECO:0000256" key="4">
    <source>
        <dbReference type="SAM" id="MobiDB-lite"/>
    </source>
</evidence>
<dbReference type="PROSITE" id="PS51782">
    <property type="entry name" value="LYSM"/>
    <property type="match status" value="1"/>
</dbReference>
<accession>A0AAD6MVX6</accession>
<feature type="compositionally biased region" description="Basic and acidic residues" evidence="4">
    <location>
        <begin position="192"/>
        <end position="203"/>
    </location>
</feature>
<evidence type="ECO:0000256" key="1">
    <source>
        <dbReference type="ARBA" id="ARBA00022669"/>
    </source>
</evidence>
<organism evidence="6 7">
    <name type="scientific">Penicillium malachiteum</name>
    <dbReference type="NCBI Taxonomy" id="1324776"/>
    <lineage>
        <taxon>Eukaryota</taxon>
        <taxon>Fungi</taxon>
        <taxon>Dikarya</taxon>
        <taxon>Ascomycota</taxon>
        <taxon>Pezizomycotina</taxon>
        <taxon>Eurotiomycetes</taxon>
        <taxon>Eurotiomycetidae</taxon>
        <taxon>Eurotiales</taxon>
        <taxon>Aspergillaceae</taxon>
        <taxon>Penicillium</taxon>
    </lineage>
</organism>
<dbReference type="EMBL" id="JAQJAN010000007">
    <property type="protein sequence ID" value="KAJ5726943.1"/>
    <property type="molecule type" value="Genomic_DNA"/>
</dbReference>
<dbReference type="Gene3D" id="3.10.350.10">
    <property type="entry name" value="LysM domain"/>
    <property type="match status" value="1"/>
</dbReference>
<keyword evidence="6" id="KW-0378">Hydrolase</keyword>
<protein>
    <submittedName>
        <fullName evidence="6">Glycoside hydrolase</fullName>
    </submittedName>
</protein>
<dbReference type="AlphaFoldDB" id="A0AAD6MVX6"/>
<dbReference type="GO" id="GO:0008061">
    <property type="term" value="F:chitin binding"/>
    <property type="evidence" value="ECO:0007669"/>
    <property type="project" value="UniProtKB-KW"/>
</dbReference>
<evidence type="ECO:0000313" key="7">
    <source>
        <dbReference type="Proteomes" id="UP001215712"/>
    </source>
</evidence>
<dbReference type="GO" id="GO:0016787">
    <property type="term" value="F:hydrolase activity"/>
    <property type="evidence" value="ECO:0007669"/>
    <property type="project" value="UniProtKB-KW"/>
</dbReference>
<dbReference type="CDD" id="cd00118">
    <property type="entry name" value="LysM"/>
    <property type="match status" value="1"/>
</dbReference>
<feature type="region of interest" description="Disordered" evidence="4">
    <location>
        <begin position="192"/>
        <end position="223"/>
    </location>
</feature>
<keyword evidence="3" id="KW-0843">Virulence</keyword>
<dbReference type="Proteomes" id="UP001215712">
    <property type="component" value="Unassembled WGS sequence"/>
</dbReference>
<feature type="domain" description="LysM" evidence="5">
    <location>
        <begin position="78"/>
        <end position="125"/>
    </location>
</feature>
<dbReference type="PANTHER" id="PTHR34997">
    <property type="entry name" value="AM15"/>
    <property type="match status" value="1"/>
</dbReference>
<dbReference type="PANTHER" id="PTHR34997:SF2">
    <property type="entry name" value="LYSM DOMAIN-CONTAINING PROTEIN-RELATED"/>
    <property type="match status" value="1"/>
</dbReference>
<keyword evidence="7" id="KW-1185">Reference proteome</keyword>
<evidence type="ECO:0000313" key="6">
    <source>
        <dbReference type="EMBL" id="KAJ5726943.1"/>
    </source>
</evidence>
<reference evidence="6" key="2">
    <citation type="submission" date="2023-01" db="EMBL/GenBank/DDBJ databases">
        <authorList>
            <person name="Petersen C."/>
        </authorList>
    </citation>
    <scope>NUCLEOTIDE SEQUENCE</scope>
    <source>
        <strain evidence="6">IBT 17514</strain>
    </source>
</reference>